<evidence type="ECO:0000313" key="4">
    <source>
        <dbReference type="Proteomes" id="UP000317496"/>
    </source>
</evidence>
<keyword evidence="4" id="KW-1185">Reference proteome</keyword>
<dbReference type="EMBL" id="CP041636">
    <property type="protein sequence ID" value="QDO97421.1"/>
    <property type="molecule type" value="Genomic_DNA"/>
</dbReference>
<dbReference type="Pfam" id="PF00497">
    <property type="entry name" value="SBP_bac_3"/>
    <property type="match status" value="1"/>
</dbReference>
<proteinExistence type="predicted"/>
<dbReference type="OrthoDB" id="5421182at2"/>
<protein>
    <submittedName>
        <fullName evidence="3">Amino acid ABC transporter substrate-binding protein</fullName>
    </submittedName>
</protein>
<dbReference type="Gene3D" id="3.40.190.10">
    <property type="entry name" value="Periplasmic binding protein-like II"/>
    <property type="match status" value="2"/>
</dbReference>
<evidence type="ECO:0000256" key="1">
    <source>
        <dbReference type="ARBA" id="ARBA00022729"/>
    </source>
</evidence>
<dbReference type="KEGG" id="fer:FNB15_09155"/>
<dbReference type="InterPro" id="IPR001638">
    <property type="entry name" value="Solute-binding_3/MltF_N"/>
</dbReference>
<dbReference type="PANTHER" id="PTHR35936:SF25">
    <property type="entry name" value="ABC TRANSPORTER SUBSTRATE-BINDING PROTEIN"/>
    <property type="match status" value="1"/>
</dbReference>
<evidence type="ECO:0000313" key="3">
    <source>
        <dbReference type="EMBL" id="QDO97421.1"/>
    </source>
</evidence>
<dbReference type="AlphaFoldDB" id="A0A516H0V7"/>
<dbReference type="SUPFAM" id="SSF53850">
    <property type="entry name" value="Periplasmic binding protein-like II"/>
    <property type="match status" value="1"/>
</dbReference>
<evidence type="ECO:0000259" key="2">
    <source>
        <dbReference type="SMART" id="SM00062"/>
    </source>
</evidence>
<dbReference type="SMART" id="SM00062">
    <property type="entry name" value="PBPb"/>
    <property type="match status" value="1"/>
</dbReference>
<feature type="domain" description="Solute-binding protein family 3/N-terminal" evidence="2">
    <location>
        <begin position="40"/>
        <end position="258"/>
    </location>
</feature>
<keyword evidence="1" id="KW-0732">Signal</keyword>
<gene>
    <name evidence="3" type="ORF">FNB15_09155</name>
</gene>
<organism evidence="3 4">
    <name type="scientific">Ferrovibrio terrae</name>
    <dbReference type="NCBI Taxonomy" id="2594003"/>
    <lineage>
        <taxon>Bacteria</taxon>
        <taxon>Pseudomonadati</taxon>
        <taxon>Pseudomonadota</taxon>
        <taxon>Alphaproteobacteria</taxon>
        <taxon>Rhodospirillales</taxon>
        <taxon>Rhodospirillaceae</taxon>
        <taxon>Ferrovibrio</taxon>
    </lineage>
</organism>
<name>A0A516H0V7_9PROT</name>
<dbReference type="PANTHER" id="PTHR35936">
    <property type="entry name" value="MEMBRANE-BOUND LYTIC MUREIN TRANSGLYCOSYLASE F"/>
    <property type="match status" value="1"/>
</dbReference>
<sequence length="258" mass="28165">MSLPACSGALMRWRVIIASVAAGLLFACQIMSGGAAAAEVWRIACDDNFPPYNFVDGDKVVGLDAEIVAAMVKQAGAEVDFEPQPWSRVQDMLERGEVDAAFQFVGRPDRFEKYFMIGPHRMGQTVFAARSGSTIAVRDVNDLRGYRIGAIRGYTYGPAFDDATGLTRDTTAGDNLQLVRMLAAGRVDLIIGDREALSHFARTAGLHAQLQMLQPVLSEVPRFIAVPRSKPAIAARLDKALVDLRRNGGLAEILKRWE</sequence>
<accession>A0A516H0V7</accession>
<dbReference type="Proteomes" id="UP000317496">
    <property type="component" value="Chromosome"/>
</dbReference>
<reference evidence="3 4" key="1">
    <citation type="submission" date="2019-07" db="EMBL/GenBank/DDBJ databases">
        <title>Genome sequencing for Ferrovibrio sp. K5.</title>
        <authorList>
            <person name="Park S.-J."/>
        </authorList>
    </citation>
    <scope>NUCLEOTIDE SEQUENCE [LARGE SCALE GENOMIC DNA]</scope>
    <source>
        <strain evidence="3 4">K5</strain>
    </source>
</reference>